<dbReference type="RefSeq" id="XP_002945717.1">
    <property type="nucleotide sequence ID" value="XM_002945671.1"/>
</dbReference>
<reference evidence="1 2" key="1">
    <citation type="journal article" date="2010" name="Science">
        <title>Genomic analysis of organismal complexity in the multicellular green alga Volvox carteri.</title>
        <authorList>
            <person name="Prochnik S.E."/>
            <person name="Umen J."/>
            <person name="Nedelcu A.M."/>
            <person name="Hallmann A."/>
            <person name="Miller S.M."/>
            <person name="Nishii I."/>
            <person name="Ferris P."/>
            <person name="Kuo A."/>
            <person name="Mitros T."/>
            <person name="Fritz-Laylin L.K."/>
            <person name="Hellsten U."/>
            <person name="Chapman J."/>
            <person name="Simakov O."/>
            <person name="Rensing S.A."/>
            <person name="Terry A."/>
            <person name="Pangilinan J."/>
            <person name="Kapitonov V."/>
            <person name="Jurka J."/>
            <person name="Salamov A."/>
            <person name="Shapiro H."/>
            <person name="Schmutz J."/>
            <person name="Grimwood J."/>
            <person name="Lindquist E."/>
            <person name="Lucas S."/>
            <person name="Grigoriev I.V."/>
            <person name="Schmitt R."/>
            <person name="Kirk D."/>
            <person name="Rokhsar D.S."/>
        </authorList>
    </citation>
    <scope>NUCLEOTIDE SEQUENCE [LARGE SCALE GENOMIC DNA]</scope>
    <source>
        <strain evidence="2">f. Nagariensis / Eve</strain>
    </source>
</reference>
<evidence type="ECO:0000313" key="1">
    <source>
        <dbReference type="EMBL" id="EFJ52712.1"/>
    </source>
</evidence>
<keyword evidence="2" id="KW-1185">Reference proteome</keyword>
<evidence type="ECO:0008006" key="3">
    <source>
        <dbReference type="Google" id="ProtNLM"/>
    </source>
</evidence>
<dbReference type="EMBL" id="GL378323">
    <property type="protein sequence ID" value="EFJ52712.1"/>
    <property type="molecule type" value="Genomic_DNA"/>
</dbReference>
<dbReference type="OrthoDB" id="549304at2759"/>
<sequence>MHASTCSSERNWSAWGLVYTKARNQLAIEQAEKIVYIRGNAGLQGNQGAAADEVELILQQFHLNFTDCCAFEAASSQRSLACPFLASVQVFAGQAASDTAAAEMEVGVRPVERGSGEDTHRLCDCGAVEDDLTCFRGLLC</sequence>
<accession>D8THH7</accession>
<dbReference type="GeneID" id="9621671"/>
<proteinExistence type="predicted"/>
<dbReference type="InterPro" id="IPR012337">
    <property type="entry name" value="RNaseH-like_sf"/>
</dbReference>
<dbReference type="InParanoid" id="D8THH7"/>
<protein>
    <recommendedName>
        <fullName evidence="3">HAT C-terminal dimerisation domain-containing protein</fullName>
    </recommendedName>
</protein>
<organism evidence="2">
    <name type="scientific">Volvox carteri f. nagariensis</name>
    <dbReference type="NCBI Taxonomy" id="3068"/>
    <lineage>
        <taxon>Eukaryota</taxon>
        <taxon>Viridiplantae</taxon>
        <taxon>Chlorophyta</taxon>
        <taxon>core chlorophytes</taxon>
        <taxon>Chlorophyceae</taxon>
        <taxon>CS clade</taxon>
        <taxon>Chlamydomonadales</taxon>
        <taxon>Volvocaceae</taxon>
        <taxon>Volvox</taxon>
    </lineage>
</organism>
<dbReference type="SUPFAM" id="SSF53098">
    <property type="entry name" value="Ribonuclease H-like"/>
    <property type="match status" value="1"/>
</dbReference>
<evidence type="ECO:0000313" key="2">
    <source>
        <dbReference type="Proteomes" id="UP000001058"/>
    </source>
</evidence>
<dbReference type="KEGG" id="vcn:VOLCADRAFT_85978"/>
<dbReference type="AlphaFoldDB" id="D8THH7"/>
<name>D8THH7_VOLCA</name>
<gene>
    <name evidence="1" type="ORF">VOLCADRAFT_85978</name>
</gene>
<dbReference type="Proteomes" id="UP000001058">
    <property type="component" value="Unassembled WGS sequence"/>
</dbReference>